<dbReference type="InterPro" id="IPR044742">
    <property type="entry name" value="DEAD/DEAH_RhlB"/>
</dbReference>
<evidence type="ECO:0000256" key="6">
    <source>
        <dbReference type="ARBA" id="ARBA00022840"/>
    </source>
</evidence>
<dbReference type="InterPro" id="IPR014001">
    <property type="entry name" value="Helicase_ATP-bd"/>
</dbReference>
<dbReference type="GO" id="GO:0005829">
    <property type="term" value="C:cytosol"/>
    <property type="evidence" value="ECO:0007669"/>
    <property type="project" value="TreeGrafter"/>
</dbReference>
<dbReference type="Gene3D" id="3.30.70.330">
    <property type="match status" value="1"/>
</dbReference>
<dbReference type="KEGG" id="salq:SYNTR_0096"/>
<evidence type="ECO:0000256" key="4">
    <source>
        <dbReference type="ARBA" id="ARBA00022801"/>
    </source>
</evidence>
<evidence type="ECO:0000256" key="11">
    <source>
        <dbReference type="RuleBase" id="RU000492"/>
    </source>
</evidence>
<feature type="domain" description="Helicase C-terminal" evidence="14">
    <location>
        <begin position="215"/>
        <end position="377"/>
    </location>
</feature>
<dbReference type="InterPro" id="IPR005580">
    <property type="entry name" value="DbpA/CsdA_RNA-bd_dom"/>
</dbReference>
<keyword evidence="2" id="KW-0963">Cytoplasm</keyword>
<name>A0A6I6DG79_9FIRM</name>
<dbReference type="Pfam" id="PF00271">
    <property type="entry name" value="Helicase_C"/>
    <property type="match status" value="1"/>
</dbReference>
<dbReference type="GO" id="GO:0016787">
    <property type="term" value="F:hydrolase activity"/>
    <property type="evidence" value="ECO:0007669"/>
    <property type="project" value="UniProtKB-KW"/>
</dbReference>
<organism evidence="16 17">
    <name type="scientific">Candidatus Syntrophocurvum alkaliphilum</name>
    <dbReference type="NCBI Taxonomy" id="2293317"/>
    <lineage>
        <taxon>Bacteria</taxon>
        <taxon>Bacillati</taxon>
        <taxon>Bacillota</taxon>
        <taxon>Clostridia</taxon>
        <taxon>Eubacteriales</taxon>
        <taxon>Syntrophomonadaceae</taxon>
        <taxon>Candidatus Syntrophocurvum</taxon>
    </lineage>
</organism>
<evidence type="ECO:0000256" key="1">
    <source>
        <dbReference type="ARBA" id="ARBA00012552"/>
    </source>
</evidence>
<dbReference type="EC" id="3.6.4.13" evidence="1"/>
<dbReference type="PROSITE" id="PS00039">
    <property type="entry name" value="DEAD_ATP_HELICASE"/>
    <property type="match status" value="1"/>
</dbReference>
<dbReference type="PANTHER" id="PTHR47963">
    <property type="entry name" value="DEAD-BOX ATP-DEPENDENT RNA HELICASE 47, MITOCHONDRIAL"/>
    <property type="match status" value="1"/>
</dbReference>
<evidence type="ECO:0000256" key="8">
    <source>
        <dbReference type="ARBA" id="ARBA00047984"/>
    </source>
</evidence>
<feature type="domain" description="DEAD-box RNA helicase Q" evidence="15">
    <location>
        <begin position="4"/>
        <end position="32"/>
    </location>
</feature>
<feature type="region of interest" description="Disordered" evidence="12">
    <location>
        <begin position="516"/>
        <end position="535"/>
    </location>
</feature>
<evidence type="ECO:0000256" key="3">
    <source>
        <dbReference type="ARBA" id="ARBA00022741"/>
    </source>
</evidence>
<dbReference type="RefSeq" id="WP_197079133.1">
    <property type="nucleotide sequence ID" value="NZ_CP046457.1"/>
</dbReference>
<feature type="domain" description="Helicase ATP-binding" evidence="13">
    <location>
        <begin position="35"/>
        <end position="204"/>
    </location>
</feature>
<dbReference type="CDD" id="cd12252">
    <property type="entry name" value="RRM_DbpA"/>
    <property type="match status" value="1"/>
</dbReference>
<dbReference type="InterPro" id="IPR027417">
    <property type="entry name" value="P-loop_NTPase"/>
</dbReference>
<dbReference type="Proteomes" id="UP000426444">
    <property type="component" value="Chromosome"/>
</dbReference>
<dbReference type="InterPro" id="IPR011545">
    <property type="entry name" value="DEAD/DEAH_box_helicase_dom"/>
</dbReference>
<comment type="catalytic activity">
    <reaction evidence="8">
        <text>ATP + H2O = ADP + phosphate + H(+)</text>
        <dbReference type="Rhea" id="RHEA:13065"/>
        <dbReference type="ChEBI" id="CHEBI:15377"/>
        <dbReference type="ChEBI" id="CHEBI:15378"/>
        <dbReference type="ChEBI" id="CHEBI:30616"/>
        <dbReference type="ChEBI" id="CHEBI:43474"/>
        <dbReference type="ChEBI" id="CHEBI:456216"/>
        <dbReference type="EC" id="3.6.4.13"/>
    </reaction>
</comment>
<evidence type="ECO:0000313" key="17">
    <source>
        <dbReference type="Proteomes" id="UP000426444"/>
    </source>
</evidence>
<dbReference type="PROSITE" id="PS51194">
    <property type="entry name" value="HELICASE_CTER"/>
    <property type="match status" value="1"/>
</dbReference>
<dbReference type="Gene3D" id="3.40.50.300">
    <property type="entry name" value="P-loop containing nucleotide triphosphate hydrolases"/>
    <property type="match status" value="2"/>
</dbReference>
<dbReference type="InterPro" id="IPR014014">
    <property type="entry name" value="RNA_helicase_DEAD_Q_motif"/>
</dbReference>
<dbReference type="SMART" id="SM00487">
    <property type="entry name" value="DEXDc"/>
    <property type="match status" value="1"/>
</dbReference>
<dbReference type="InterPro" id="IPR001650">
    <property type="entry name" value="Helicase_C-like"/>
</dbReference>
<keyword evidence="4 11" id="KW-0378">Hydrolase</keyword>
<evidence type="ECO:0000256" key="7">
    <source>
        <dbReference type="ARBA" id="ARBA00038437"/>
    </source>
</evidence>
<evidence type="ECO:0000256" key="5">
    <source>
        <dbReference type="ARBA" id="ARBA00022806"/>
    </source>
</evidence>
<feature type="short sequence motif" description="Q motif" evidence="10">
    <location>
        <begin position="4"/>
        <end position="32"/>
    </location>
</feature>
<dbReference type="GO" id="GO:0033592">
    <property type="term" value="F:RNA strand annealing activity"/>
    <property type="evidence" value="ECO:0007669"/>
    <property type="project" value="TreeGrafter"/>
</dbReference>
<keyword evidence="5 11" id="KW-0347">Helicase</keyword>
<evidence type="ECO:0000256" key="10">
    <source>
        <dbReference type="PROSITE-ProRule" id="PRU00552"/>
    </source>
</evidence>
<dbReference type="GO" id="GO:0005840">
    <property type="term" value="C:ribosome"/>
    <property type="evidence" value="ECO:0007669"/>
    <property type="project" value="TreeGrafter"/>
</dbReference>
<keyword evidence="6 11" id="KW-0067">ATP-binding</keyword>
<evidence type="ECO:0000256" key="2">
    <source>
        <dbReference type="ARBA" id="ARBA00022490"/>
    </source>
</evidence>
<dbReference type="SMART" id="SM00490">
    <property type="entry name" value="HELICc"/>
    <property type="match status" value="1"/>
</dbReference>
<evidence type="ECO:0000259" key="13">
    <source>
        <dbReference type="PROSITE" id="PS51192"/>
    </source>
</evidence>
<dbReference type="InterPro" id="IPR050547">
    <property type="entry name" value="DEAD_box_RNA_helicases"/>
</dbReference>
<evidence type="ECO:0000256" key="12">
    <source>
        <dbReference type="SAM" id="MobiDB-lite"/>
    </source>
</evidence>
<protein>
    <recommendedName>
        <fullName evidence="9">ATP-dependent RNA helicase CshA</fullName>
        <ecNumber evidence="1">3.6.4.13</ecNumber>
    </recommendedName>
</protein>
<evidence type="ECO:0000259" key="15">
    <source>
        <dbReference type="PROSITE" id="PS51195"/>
    </source>
</evidence>
<reference evidence="17" key="1">
    <citation type="journal article" date="2019" name="Microbiology">
        <title>Complete Genome Sequence of an Uncultured Bacterium of the Candidate Phylum Bipolaricaulota.</title>
        <authorList>
            <person name="Kadnikov V.V."/>
            <person name="Mardanov A.V."/>
            <person name="Beletsky A.V."/>
            <person name="Frank Y.A."/>
            <person name="Karnachuk O.V."/>
            <person name="Ravin N.V."/>
        </authorList>
    </citation>
    <scope>NUCLEOTIDE SEQUENCE [LARGE SCALE GENOMIC DNA]</scope>
</reference>
<dbReference type="EMBL" id="CP046457">
    <property type="protein sequence ID" value="QGT98689.1"/>
    <property type="molecule type" value="Genomic_DNA"/>
</dbReference>
<evidence type="ECO:0000256" key="9">
    <source>
        <dbReference type="ARBA" id="ARBA00067932"/>
    </source>
</evidence>
<dbReference type="CDD" id="cd00268">
    <property type="entry name" value="DEADc"/>
    <property type="match status" value="1"/>
</dbReference>
<keyword evidence="17" id="KW-1185">Reference proteome</keyword>
<gene>
    <name evidence="16" type="ORF">SYNTR_0096</name>
</gene>
<keyword evidence="3 11" id="KW-0547">Nucleotide-binding</keyword>
<dbReference type="GO" id="GO:0009409">
    <property type="term" value="P:response to cold"/>
    <property type="evidence" value="ECO:0007669"/>
    <property type="project" value="TreeGrafter"/>
</dbReference>
<dbReference type="InterPro" id="IPR000629">
    <property type="entry name" value="RNA-helicase_DEAD-box_CS"/>
</dbReference>
<dbReference type="FunFam" id="3.40.50.300:FF:000108">
    <property type="entry name" value="ATP-dependent RNA helicase RhlE"/>
    <property type="match status" value="1"/>
</dbReference>
<dbReference type="AlphaFoldDB" id="A0A6I6DG79"/>
<dbReference type="PROSITE" id="PS51192">
    <property type="entry name" value="HELICASE_ATP_BIND_1"/>
    <property type="match status" value="1"/>
</dbReference>
<dbReference type="PROSITE" id="PS51195">
    <property type="entry name" value="Q_MOTIF"/>
    <property type="match status" value="1"/>
</dbReference>
<dbReference type="Pfam" id="PF03880">
    <property type="entry name" value="DbpA"/>
    <property type="match status" value="1"/>
</dbReference>
<dbReference type="SUPFAM" id="SSF52540">
    <property type="entry name" value="P-loop containing nucleoside triphosphate hydrolases"/>
    <property type="match status" value="1"/>
</dbReference>
<proteinExistence type="inferred from homology"/>
<evidence type="ECO:0000313" key="16">
    <source>
        <dbReference type="EMBL" id="QGT98689.1"/>
    </source>
</evidence>
<dbReference type="GO" id="GO:0003724">
    <property type="term" value="F:RNA helicase activity"/>
    <property type="evidence" value="ECO:0007669"/>
    <property type="project" value="UniProtKB-EC"/>
</dbReference>
<dbReference type="Pfam" id="PF00270">
    <property type="entry name" value="DEAD"/>
    <property type="match status" value="1"/>
</dbReference>
<dbReference type="InterPro" id="IPR012677">
    <property type="entry name" value="Nucleotide-bd_a/b_plait_sf"/>
</dbReference>
<sequence length="535" mass="60067">MDISSFEKMELKGDLIRAIKNKGFDEPTPIQIKAIPVALEGRDIMGQAQTGTGKTASFGLPILNKVTQRAGLQALVVCPTRELAVQVSKEINSLGRNTFIRSLPIYGGQSIEIQIKELRKKPEIIVSTPGRLLDHMDRGTINLKNLKFVVLDEADEMLDMGFLPDIEKILLECPAKRQTMLFSATLSSEIRELAQRFMENPELVAIKPQDKTVSLIKQLYYEVNPRFKLETLCKIIDTSKPSFTLIFCRTKKSTDKLAGYLKSKGYAANALHGDMSQRERDRVMNNFRKGNVGILVATDIAARGLDVDIVTHVINYDIPEDPDSYVHRIGRTGRAGRRGVAITLTEPGQYKKLRFIEDHIRKSLKRESLPTPIDMLEIAKENLVTAQNNCPDSYKEKANELIKEHDPALIVAAALKLLSGSGQEYETKDNKPITSTSKNKKVIDRKDYADVEVPVGRKQGIYPQKLATYLAQTTPLSDNQIGEIEINTNTSFVEVPMEYIDEVYKACSKLTLERKPKKNYNSKGNNIKKTKTNVQ</sequence>
<accession>A0A6I6DG79</accession>
<dbReference type="CDD" id="cd18787">
    <property type="entry name" value="SF2_C_DEAD"/>
    <property type="match status" value="1"/>
</dbReference>
<dbReference type="PANTHER" id="PTHR47963:SF8">
    <property type="entry name" value="ATP-DEPENDENT RNA HELICASE DEAD"/>
    <property type="match status" value="1"/>
</dbReference>
<dbReference type="GO" id="GO:0005524">
    <property type="term" value="F:ATP binding"/>
    <property type="evidence" value="ECO:0007669"/>
    <property type="project" value="UniProtKB-KW"/>
</dbReference>
<evidence type="ECO:0000259" key="14">
    <source>
        <dbReference type="PROSITE" id="PS51194"/>
    </source>
</evidence>
<comment type="similarity">
    <text evidence="7 11">Belongs to the DEAD box helicase family.</text>
</comment>